<feature type="compositionally biased region" description="Basic and acidic residues" evidence="1">
    <location>
        <begin position="108"/>
        <end position="117"/>
    </location>
</feature>
<keyword evidence="3" id="KW-1185">Reference proteome</keyword>
<proteinExistence type="predicted"/>
<comment type="caution">
    <text evidence="2">The sequence shown here is derived from an EMBL/GenBank/DDBJ whole genome shotgun (WGS) entry which is preliminary data.</text>
</comment>
<gene>
    <name evidence="2" type="ORF">OXX778_LOCUS8641</name>
</gene>
<dbReference type="EMBL" id="CAJNOC010001208">
    <property type="protein sequence ID" value="CAF0844764.1"/>
    <property type="molecule type" value="Genomic_DNA"/>
</dbReference>
<accession>A0A813VWQ2</accession>
<sequence>MYNGINLLDTHCESIGRYITSLMLKLFTLEERMEGAIIIPNLVNAKSEKTPLSPNRVEIFKRCVLAKAKPPKDQRTSFFVKCCDKANRRCYDVHKSKEAKNAGCTKQNQKEKKKNEESSDSSSSTKIGSKKKQKKGDIYGSSSEEYSSEEFSFDKSKSDGNNSEI</sequence>
<evidence type="ECO:0000256" key="1">
    <source>
        <dbReference type="SAM" id="MobiDB-lite"/>
    </source>
</evidence>
<reference evidence="2" key="1">
    <citation type="submission" date="2021-02" db="EMBL/GenBank/DDBJ databases">
        <authorList>
            <person name="Nowell W R."/>
        </authorList>
    </citation>
    <scope>NUCLEOTIDE SEQUENCE</scope>
    <source>
        <strain evidence="2">Ploen Becks lab</strain>
    </source>
</reference>
<evidence type="ECO:0000313" key="2">
    <source>
        <dbReference type="EMBL" id="CAF0844764.1"/>
    </source>
</evidence>
<dbReference type="AlphaFoldDB" id="A0A813VWQ2"/>
<name>A0A813VWQ2_9BILA</name>
<evidence type="ECO:0000313" key="3">
    <source>
        <dbReference type="Proteomes" id="UP000663879"/>
    </source>
</evidence>
<organism evidence="2 3">
    <name type="scientific">Brachionus calyciflorus</name>
    <dbReference type="NCBI Taxonomy" id="104777"/>
    <lineage>
        <taxon>Eukaryota</taxon>
        <taxon>Metazoa</taxon>
        <taxon>Spiralia</taxon>
        <taxon>Gnathifera</taxon>
        <taxon>Rotifera</taxon>
        <taxon>Eurotatoria</taxon>
        <taxon>Monogononta</taxon>
        <taxon>Pseudotrocha</taxon>
        <taxon>Ploima</taxon>
        <taxon>Brachionidae</taxon>
        <taxon>Brachionus</taxon>
    </lineage>
</organism>
<protein>
    <submittedName>
        <fullName evidence="2">Uncharacterized protein</fullName>
    </submittedName>
</protein>
<dbReference type="Proteomes" id="UP000663879">
    <property type="component" value="Unassembled WGS sequence"/>
</dbReference>
<feature type="region of interest" description="Disordered" evidence="1">
    <location>
        <begin position="96"/>
        <end position="165"/>
    </location>
</feature>